<dbReference type="PANTHER" id="PTHR43434">
    <property type="entry name" value="PHOSPHOGLYCOLATE PHOSPHATASE"/>
    <property type="match status" value="1"/>
</dbReference>
<dbReference type="SFLD" id="SFLDS00003">
    <property type="entry name" value="Haloacid_Dehalogenase"/>
    <property type="match status" value="1"/>
</dbReference>
<protein>
    <submittedName>
        <fullName evidence="2">HAD family hydrolase</fullName>
        <ecNumber evidence="2">3.-.-.-</ecNumber>
    </submittedName>
</protein>
<dbReference type="InterPro" id="IPR023198">
    <property type="entry name" value="PGP-like_dom2"/>
</dbReference>
<dbReference type="AlphaFoldDB" id="A0AAU8HKF0"/>
<accession>A0AAU8HKF0</accession>
<dbReference type="SFLD" id="SFLDG01129">
    <property type="entry name" value="C1.5:_HAD__Beta-PGM__Phosphata"/>
    <property type="match status" value="1"/>
</dbReference>
<gene>
    <name evidence="2" type="ORF">ABUL08_13640</name>
    <name evidence="1" type="ORF">VK199_13580</name>
</gene>
<evidence type="ECO:0000313" key="2">
    <source>
        <dbReference type="EMBL" id="XCH77082.1"/>
    </source>
</evidence>
<sequence>MPSDNRSGVLLDVDGTLVDTTYLHTVSWWEALRQADHLVPMALIHRSIGMGSDKLLDHLLGPERDRDGDEKLRDAHDSLYAEYWQRLAPLPGAVELLRACAARGLRVVLATSAAEHEAAALRRVLDADDVIDTVTSSADAQESKPAPDILVAALEQSGLRAERVVFVGDSVWDVAAAGKLDIPCIGLTCGGTSRAELAGAGAVAVYDDPAALLAGLGESAVADLP</sequence>
<dbReference type="GO" id="GO:0006281">
    <property type="term" value="P:DNA repair"/>
    <property type="evidence" value="ECO:0007669"/>
    <property type="project" value="TreeGrafter"/>
</dbReference>
<keyword evidence="2" id="KW-0378">Hydrolase</keyword>
<reference evidence="2" key="2">
    <citation type="submission" date="2024-06" db="EMBL/GenBank/DDBJ databases">
        <title>Micromonospora mangrovi CCTCC AA 2012012 genome sequences.</title>
        <authorList>
            <person name="Gao J."/>
        </authorList>
    </citation>
    <scope>NUCLEOTIDE SEQUENCE</scope>
    <source>
        <strain evidence="2">CCTCC AA 2012012</strain>
    </source>
</reference>
<proteinExistence type="predicted"/>
<dbReference type="EC" id="3.-.-.-" evidence="2"/>
<dbReference type="InterPro" id="IPR036412">
    <property type="entry name" value="HAD-like_sf"/>
</dbReference>
<dbReference type="Gene3D" id="3.40.50.1000">
    <property type="entry name" value="HAD superfamily/HAD-like"/>
    <property type="match status" value="1"/>
</dbReference>
<dbReference type="SUPFAM" id="SSF56784">
    <property type="entry name" value="HAD-like"/>
    <property type="match status" value="1"/>
</dbReference>
<organism evidence="2">
    <name type="scientific">Micromonospora sp. CCTCC AA 2012012</name>
    <dbReference type="NCBI Taxonomy" id="3111921"/>
    <lineage>
        <taxon>Bacteria</taxon>
        <taxon>Bacillati</taxon>
        <taxon>Actinomycetota</taxon>
        <taxon>Actinomycetes</taxon>
        <taxon>Micromonosporales</taxon>
        <taxon>Micromonosporaceae</taxon>
        <taxon>Micromonospora</taxon>
    </lineage>
</organism>
<dbReference type="NCBIfam" id="TIGR01549">
    <property type="entry name" value="HAD-SF-IA-v1"/>
    <property type="match status" value="1"/>
</dbReference>
<dbReference type="EMBL" id="CP159342">
    <property type="protein sequence ID" value="XCH77082.1"/>
    <property type="molecule type" value="Genomic_DNA"/>
</dbReference>
<dbReference type="Pfam" id="PF00702">
    <property type="entry name" value="Hydrolase"/>
    <property type="match status" value="1"/>
</dbReference>
<dbReference type="InterPro" id="IPR050155">
    <property type="entry name" value="HAD-like_hydrolase_sf"/>
</dbReference>
<dbReference type="Gene3D" id="1.10.150.240">
    <property type="entry name" value="Putative phosphatase, domain 2"/>
    <property type="match status" value="1"/>
</dbReference>
<dbReference type="PANTHER" id="PTHR43434:SF16">
    <property type="entry name" value="BLL8046 PROTEIN"/>
    <property type="match status" value="1"/>
</dbReference>
<dbReference type="GO" id="GO:0005829">
    <property type="term" value="C:cytosol"/>
    <property type="evidence" value="ECO:0007669"/>
    <property type="project" value="TreeGrafter"/>
</dbReference>
<dbReference type="InterPro" id="IPR023214">
    <property type="entry name" value="HAD_sf"/>
</dbReference>
<dbReference type="GO" id="GO:0008967">
    <property type="term" value="F:phosphoglycolate phosphatase activity"/>
    <property type="evidence" value="ECO:0007669"/>
    <property type="project" value="TreeGrafter"/>
</dbReference>
<dbReference type="EMBL" id="CP157762">
    <property type="protein sequence ID" value="XBP96377.1"/>
    <property type="molecule type" value="Genomic_DNA"/>
</dbReference>
<dbReference type="RefSeq" id="WP_350938050.1">
    <property type="nucleotide sequence ID" value="NZ_CP157762.1"/>
</dbReference>
<reference evidence="1" key="1">
    <citation type="submission" date="2024-01" db="EMBL/GenBank/DDBJ databases">
        <title>The genome sequence of Micromonospora mangrovi CCTCC AA 2012012.</title>
        <authorList>
            <person name="Gao J."/>
        </authorList>
    </citation>
    <scope>NUCLEOTIDE SEQUENCE</scope>
    <source>
        <strain evidence="1">CCTCC AA 2012012</strain>
    </source>
</reference>
<evidence type="ECO:0000313" key="1">
    <source>
        <dbReference type="EMBL" id="XBP96377.1"/>
    </source>
</evidence>
<name>A0AAU8HKF0_9ACTN</name>
<dbReference type="InterPro" id="IPR006439">
    <property type="entry name" value="HAD-SF_hydro_IA"/>
</dbReference>
<dbReference type="NCBIfam" id="TIGR01509">
    <property type="entry name" value="HAD-SF-IA-v3"/>
    <property type="match status" value="1"/>
</dbReference>